<gene>
    <name evidence="1" type="ORF">SAMN05660748_1544</name>
</gene>
<evidence type="ECO:0000313" key="1">
    <source>
        <dbReference type="EMBL" id="SOC48833.1"/>
    </source>
</evidence>
<evidence type="ECO:0000313" key="2">
    <source>
        <dbReference type="Proteomes" id="UP000219435"/>
    </source>
</evidence>
<dbReference type="AlphaFoldDB" id="A0A285V497"/>
<sequence>MTSPAPAAGRLPLRAAAPALARSVVVTAWLLVRGRVHHPRHAVGTRLRFAGGSSSWVYRETVIERPPATDVCVLVVEFRLRWVRGRAHALFRAESWLNLPLFAGFPGLVTKWWIAADECGVYRGVYEYDGPERADAYARALWWVLAAVSEGGSIHHLVVPGVRRADVVVPPADGSGPSVLRPPSRAVA</sequence>
<name>A0A285V497_9ACTN</name>
<dbReference type="RefSeq" id="WP_217991493.1">
    <property type="nucleotide sequence ID" value="NZ_OBQI01000002.1"/>
</dbReference>
<dbReference type="InterPro" id="IPR011008">
    <property type="entry name" value="Dimeric_a/b-barrel"/>
</dbReference>
<reference evidence="2" key="1">
    <citation type="submission" date="2017-08" db="EMBL/GenBank/DDBJ databases">
        <authorList>
            <person name="Varghese N."/>
            <person name="Submissions S."/>
        </authorList>
    </citation>
    <scope>NUCLEOTIDE SEQUENCE [LARGE SCALE GENOMIC DNA]</scope>
    <source>
        <strain evidence="2">DSM 4725</strain>
    </source>
</reference>
<protein>
    <submittedName>
        <fullName evidence="1">Uncharacterized protein</fullName>
    </submittedName>
</protein>
<proteinExistence type="predicted"/>
<dbReference type="Proteomes" id="UP000219435">
    <property type="component" value="Unassembled WGS sequence"/>
</dbReference>
<dbReference type="Gene3D" id="3.30.70.100">
    <property type="match status" value="1"/>
</dbReference>
<dbReference type="EMBL" id="OBQI01000002">
    <property type="protein sequence ID" value="SOC48833.1"/>
    <property type="molecule type" value="Genomic_DNA"/>
</dbReference>
<organism evidence="1 2">
    <name type="scientific">Blastococcus aggregatus</name>
    <dbReference type="NCBI Taxonomy" id="38502"/>
    <lineage>
        <taxon>Bacteria</taxon>
        <taxon>Bacillati</taxon>
        <taxon>Actinomycetota</taxon>
        <taxon>Actinomycetes</taxon>
        <taxon>Geodermatophilales</taxon>
        <taxon>Geodermatophilaceae</taxon>
        <taxon>Blastococcus</taxon>
    </lineage>
</organism>
<keyword evidence="2" id="KW-1185">Reference proteome</keyword>
<dbReference type="SUPFAM" id="SSF54909">
    <property type="entry name" value="Dimeric alpha+beta barrel"/>
    <property type="match status" value="1"/>
</dbReference>
<accession>A0A285V497</accession>